<dbReference type="InterPro" id="IPR007401">
    <property type="entry name" value="DUF454"/>
</dbReference>
<organism evidence="2 3">
    <name type="scientific">Caulobacter vibrioides</name>
    <name type="common">Caulobacter crescentus</name>
    <dbReference type="NCBI Taxonomy" id="155892"/>
    <lineage>
        <taxon>Bacteria</taxon>
        <taxon>Pseudomonadati</taxon>
        <taxon>Pseudomonadota</taxon>
        <taxon>Alphaproteobacteria</taxon>
        <taxon>Caulobacterales</taxon>
        <taxon>Caulobacteraceae</taxon>
        <taxon>Caulobacter</taxon>
    </lineage>
</organism>
<sequence>MAFAVQDRRSRRRRLTRVERWVLDGLGGALLATGAVGAVVPGMPTTVFWIGAVLCFLKTRPHAVRPMLRVPVVGPAIRWFLRWRPFGGGRRKGKPLP</sequence>
<name>A0A258DF02_CAUVI</name>
<gene>
    <name evidence="2" type="ORF">B7Z12_00515</name>
</gene>
<keyword evidence="1" id="KW-0812">Transmembrane</keyword>
<evidence type="ECO:0000313" key="2">
    <source>
        <dbReference type="EMBL" id="OYX06421.1"/>
    </source>
</evidence>
<dbReference type="EMBL" id="NCDQ01000004">
    <property type="protein sequence ID" value="OYX06421.1"/>
    <property type="molecule type" value="Genomic_DNA"/>
</dbReference>
<keyword evidence="1" id="KW-1133">Transmembrane helix</keyword>
<feature type="transmembrane region" description="Helical" evidence="1">
    <location>
        <begin position="21"/>
        <end position="43"/>
    </location>
</feature>
<dbReference type="Pfam" id="PF04304">
    <property type="entry name" value="DUF454"/>
    <property type="match status" value="1"/>
</dbReference>
<keyword evidence="1" id="KW-0472">Membrane</keyword>
<proteinExistence type="predicted"/>
<dbReference type="AlphaFoldDB" id="A0A258DF02"/>
<dbReference type="Proteomes" id="UP000215616">
    <property type="component" value="Unassembled WGS sequence"/>
</dbReference>
<reference evidence="2 3" key="1">
    <citation type="submission" date="2017-03" db="EMBL/GenBank/DDBJ databases">
        <title>Lifting the veil on microbial sulfur biogeochemistry in mining wastewaters.</title>
        <authorList>
            <person name="Kantor R.S."/>
            <person name="Colenbrander Nelson T."/>
            <person name="Marshall S."/>
            <person name="Bennett D."/>
            <person name="Apte S."/>
            <person name="Camacho D."/>
            <person name="Thomas B.C."/>
            <person name="Warren L.A."/>
            <person name="Banfield J.F."/>
        </authorList>
    </citation>
    <scope>NUCLEOTIDE SEQUENCE [LARGE SCALE GENOMIC DNA]</scope>
    <source>
        <strain evidence="2">32-67-7</strain>
    </source>
</reference>
<accession>A0A258DF02</accession>
<evidence type="ECO:0000256" key="1">
    <source>
        <dbReference type="SAM" id="Phobius"/>
    </source>
</evidence>
<evidence type="ECO:0000313" key="3">
    <source>
        <dbReference type="Proteomes" id="UP000215616"/>
    </source>
</evidence>
<protein>
    <submittedName>
        <fullName evidence="2">DUF454 domain-containing protein</fullName>
    </submittedName>
</protein>
<comment type="caution">
    <text evidence="2">The sequence shown here is derived from an EMBL/GenBank/DDBJ whole genome shotgun (WGS) entry which is preliminary data.</text>
</comment>